<evidence type="ECO:0000256" key="1">
    <source>
        <dbReference type="SAM" id="SignalP"/>
    </source>
</evidence>
<evidence type="ECO:0000313" key="2">
    <source>
        <dbReference type="EMBL" id="SEQ02544.1"/>
    </source>
</evidence>
<organism evidence="2 3">
    <name type="scientific">Faunimonas pinastri</name>
    <dbReference type="NCBI Taxonomy" id="1855383"/>
    <lineage>
        <taxon>Bacteria</taxon>
        <taxon>Pseudomonadati</taxon>
        <taxon>Pseudomonadota</taxon>
        <taxon>Alphaproteobacteria</taxon>
        <taxon>Hyphomicrobiales</taxon>
        <taxon>Afifellaceae</taxon>
        <taxon>Faunimonas</taxon>
    </lineage>
</organism>
<dbReference type="AlphaFoldDB" id="A0A1H9CN02"/>
<dbReference type="Proteomes" id="UP000199647">
    <property type="component" value="Unassembled WGS sequence"/>
</dbReference>
<accession>A0A1H9CN02</accession>
<dbReference type="STRING" id="1855383.SAMN05216548_102199"/>
<protein>
    <recommendedName>
        <fullName evidence="4">Secreted protein</fullName>
    </recommendedName>
</protein>
<name>A0A1H9CN02_9HYPH</name>
<gene>
    <name evidence="2" type="ORF">SAMN05216548_102199</name>
</gene>
<feature type="signal peptide" evidence="1">
    <location>
        <begin position="1"/>
        <end position="20"/>
    </location>
</feature>
<evidence type="ECO:0008006" key="4">
    <source>
        <dbReference type="Google" id="ProtNLM"/>
    </source>
</evidence>
<proteinExistence type="predicted"/>
<reference evidence="2 3" key="1">
    <citation type="submission" date="2016-10" db="EMBL/GenBank/DDBJ databases">
        <authorList>
            <person name="de Groot N.N."/>
        </authorList>
    </citation>
    <scope>NUCLEOTIDE SEQUENCE [LARGE SCALE GENOMIC DNA]</scope>
    <source>
        <strain evidence="2 3">A52C2</strain>
    </source>
</reference>
<keyword evidence="1" id="KW-0732">Signal</keyword>
<dbReference type="RefSeq" id="WP_092495368.1">
    <property type="nucleotide sequence ID" value="NZ_FOFG01000002.1"/>
</dbReference>
<sequence length="120" mass="13278">MRIRVATLLLSLCLYPVAGATGWGAQPAPFVPHHAKADEPQVKKGIDLFCERHLFSDNPETKRRCVDAELSSWSVLMTLAGSSTAKVLSLPALRRCAQIPDEDVADFAVDWRRALSCWND</sequence>
<dbReference type="EMBL" id="FOFG01000002">
    <property type="protein sequence ID" value="SEQ02544.1"/>
    <property type="molecule type" value="Genomic_DNA"/>
</dbReference>
<keyword evidence="3" id="KW-1185">Reference proteome</keyword>
<evidence type="ECO:0000313" key="3">
    <source>
        <dbReference type="Proteomes" id="UP000199647"/>
    </source>
</evidence>
<feature type="chain" id="PRO_5011577046" description="Secreted protein" evidence="1">
    <location>
        <begin position="21"/>
        <end position="120"/>
    </location>
</feature>